<dbReference type="RefSeq" id="WP_083516407.1">
    <property type="nucleotide sequence ID" value="NZ_CP011502.1"/>
</dbReference>
<proteinExistence type="predicted"/>
<dbReference type="AlphaFoldDB" id="A0A0U3T3P3"/>
<accession>A0A0U3T3P3</accession>
<dbReference type="Proteomes" id="UP000067689">
    <property type="component" value="Chromosome"/>
</dbReference>
<dbReference type="KEGG" id="aer:AERYTH_11350"/>
<evidence type="ECO:0000313" key="6">
    <source>
        <dbReference type="Proteomes" id="UP000067689"/>
    </source>
</evidence>
<reference evidence="5 6" key="1">
    <citation type="journal article" date="1991" name="Int. J. Syst. Bacteriol.">
        <title>Description of the erythromycin-producing bacterium Arthrobacter sp. strain NRRL B-3381 as Aeromicrobium erythreum gen. nov., sp. nov.</title>
        <authorList>
            <person name="Miller E.S."/>
            <person name="Woese C.R."/>
            <person name="Brenner S."/>
        </authorList>
    </citation>
    <scope>NUCLEOTIDE SEQUENCE [LARGE SCALE GENOMIC DNA]</scope>
    <source>
        <strain evidence="5 6">AR18</strain>
    </source>
</reference>
<evidence type="ECO:0000256" key="3">
    <source>
        <dbReference type="SAM" id="MobiDB-lite"/>
    </source>
</evidence>
<dbReference type="PANTHER" id="PTHR10434">
    <property type="entry name" value="1-ACYL-SN-GLYCEROL-3-PHOSPHATE ACYLTRANSFERASE"/>
    <property type="match status" value="1"/>
</dbReference>
<evidence type="ECO:0000313" key="5">
    <source>
        <dbReference type="EMBL" id="ALX05256.1"/>
    </source>
</evidence>
<dbReference type="EMBL" id="CP011502">
    <property type="protein sequence ID" value="ALX05256.1"/>
    <property type="molecule type" value="Genomic_DNA"/>
</dbReference>
<dbReference type="STRING" id="2041.AERYTH_11350"/>
<dbReference type="GO" id="GO:0003841">
    <property type="term" value="F:1-acylglycerol-3-phosphate O-acyltransferase activity"/>
    <property type="evidence" value="ECO:0007669"/>
    <property type="project" value="TreeGrafter"/>
</dbReference>
<name>A0A0U3T3P3_9ACTN</name>
<dbReference type="SUPFAM" id="SSF69593">
    <property type="entry name" value="Glycerol-3-phosphate (1)-acyltransferase"/>
    <property type="match status" value="1"/>
</dbReference>
<keyword evidence="2 5" id="KW-0012">Acyltransferase</keyword>
<dbReference type="InterPro" id="IPR002123">
    <property type="entry name" value="Plipid/glycerol_acylTrfase"/>
</dbReference>
<gene>
    <name evidence="5" type="ORF">AERYTH_11350</name>
</gene>
<sequence>MDRPRAQLPRATRWIVRILRPFLMVVTRRDWRGVEKLPRDGGYVIAPNHISHLDPILISHFMVDQGVAPRFLAKDTLFSVKGLGPLLAGAEQIPVHRSTEGAAESLRSAVAAVEEGKVISIYPEGTITRDPDLWPMSGRTGAVRVALATGRPLVPLAQWGAQRILWPYTKLPRFLPRKTIHVVVGDPVDLSDLVGLPITEDVLRTATERLMDTLTAMVGEIRGELPTGPRIDVHTLAAPRTAYRAPTDATDDVAPPADPAPSGADDTPKEP</sequence>
<dbReference type="GO" id="GO:0006654">
    <property type="term" value="P:phosphatidic acid biosynthetic process"/>
    <property type="evidence" value="ECO:0007669"/>
    <property type="project" value="TreeGrafter"/>
</dbReference>
<dbReference type="PATRIC" id="fig|2041.4.peg.2371"/>
<evidence type="ECO:0000256" key="2">
    <source>
        <dbReference type="ARBA" id="ARBA00023315"/>
    </source>
</evidence>
<feature type="compositionally biased region" description="Low complexity" evidence="3">
    <location>
        <begin position="245"/>
        <end position="265"/>
    </location>
</feature>
<organism evidence="5 6">
    <name type="scientific">Aeromicrobium erythreum</name>
    <dbReference type="NCBI Taxonomy" id="2041"/>
    <lineage>
        <taxon>Bacteria</taxon>
        <taxon>Bacillati</taxon>
        <taxon>Actinomycetota</taxon>
        <taxon>Actinomycetes</taxon>
        <taxon>Propionibacteriales</taxon>
        <taxon>Nocardioidaceae</taxon>
        <taxon>Aeromicrobium</taxon>
    </lineage>
</organism>
<keyword evidence="1 5" id="KW-0808">Transferase</keyword>
<feature type="domain" description="Phospholipid/glycerol acyltransferase" evidence="4">
    <location>
        <begin position="43"/>
        <end position="161"/>
    </location>
</feature>
<dbReference type="OrthoDB" id="9806008at2"/>
<feature type="region of interest" description="Disordered" evidence="3">
    <location>
        <begin position="242"/>
        <end position="271"/>
    </location>
</feature>
<dbReference type="SMART" id="SM00563">
    <property type="entry name" value="PlsC"/>
    <property type="match status" value="1"/>
</dbReference>
<dbReference type="PANTHER" id="PTHR10434:SF55">
    <property type="entry name" value="POSSIBLE ACYLTRANSFERASE"/>
    <property type="match status" value="1"/>
</dbReference>
<dbReference type="CDD" id="cd07989">
    <property type="entry name" value="LPLAT_AGPAT-like"/>
    <property type="match status" value="1"/>
</dbReference>
<dbReference type="Pfam" id="PF01553">
    <property type="entry name" value="Acyltransferase"/>
    <property type="match status" value="1"/>
</dbReference>
<protein>
    <submittedName>
        <fullName evidence="5">Glycerol acyltransferase</fullName>
    </submittedName>
</protein>
<evidence type="ECO:0000259" key="4">
    <source>
        <dbReference type="SMART" id="SM00563"/>
    </source>
</evidence>
<evidence type="ECO:0000256" key="1">
    <source>
        <dbReference type="ARBA" id="ARBA00022679"/>
    </source>
</evidence>
<dbReference type="GO" id="GO:0005886">
    <property type="term" value="C:plasma membrane"/>
    <property type="evidence" value="ECO:0007669"/>
    <property type="project" value="TreeGrafter"/>
</dbReference>
<keyword evidence="6" id="KW-1185">Reference proteome</keyword>